<proteinExistence type="predicted"/>
<dbReference type="InterPro" id="IPR036322">
    <property type="entry name" value="WD40_repeat_dom_sf"/>
</dbReference>
<dbReference type="SUPFAM" id="SSF50978">
    <property type="entry name" value="WD40 repeat-like"/>
    <property type="match status" value="1"/>
</dbReference>
<feature type="repeat" description="WD" evidence="3">
    <location>
        <begin position="457"/>
        <end position="489"/>
    </location>
</feature>
<dbReference type="SMR" id="A0A2K3DUR3"/>
<dbReference type="GeneID" id="5717820"/>
<dbReference type="Pfam" id="PF00400">
    <property type="entry name" value="WD40"/>
    <property type="match status" value="3"/>
</dbReference>
<evidence type="ECO:0000313" key="7">
    <source>
        <dbReference type="Proteomes" id="UP000006906"/>
    </source>
</evidence>
<evidence type="ECO:0000256" key="1">
    <source>
        <dbReference type="ARBA" id="ARBA00022574"/>
    </source>
</evidence>
<dbReference type="RefSeq" id="XP_042925396.1">
    <property type="nucleotide sequence ID" value="XM_043062044.1"/>
</dbReference>
<dbReference type="InterPro" id="IPR001680">
    <property type="entry name" value="WD40_rpt"/>
</dbReference>
<dbReference type="SMART" id="SM00320">
    <property type="entry name" value="WD40"/>
    <property type="match status" value="4"/>
</dbReference>
<dbReference type="InterPro" id="IPR050995">
    <property type="entry name" value="WD-F-box_domain-protein"/>
</dbReference>
<feature type="region of interest" description="Disordered" evidence="5">
    <location>
        <begin position="229"/>
        <end position="250"/>
    </location>
</feature>
<dbReference type="InterPro" id="IPR015943">
    <property type="entry name" value="WD40/YVTN_repeat-like_dom_sf"/>
</dbReference>
<sequence>MAAAGLDTLRLEDSDDDFKYEEVDVMSDGEDDASEDLDAALRKLQQFTSKQEAATGPARTTEVKPGQVVKKPEVIDDFLRNFFIKMGLSRTCECFEAEWYELKATGRLDNSTTVPDVYLRNAELEDDVAGLRRELAEAKSIAGRASATWDKFRKERDFHRMHHKRVAQEKNKLLTDLRRLKEHYAKYEPTILELKKKYETLMKEKMMMSLERDKLAARVDALEQVASSPLPGAERSLGGQSTAAAGGGASGRALGATNGALTGDVPPAAGAAAAAATGRSGAVSAGPRSGWASLNAPPRRNPYADLEFPAAPVKMLSLNKTFKGHLLSVANLALHPTKPILVTASDDKTWKMWHMPGAAGGRVQAAGWCKETYYGHQNSCNGVSFNILGTQLASTDADGVVKLWDTRMTAEVATINTGKHPANKSCFDRSGQVLAVACDDGKVKAYSTTDGVLQAELAGHEDAVQAVLFDPAGQYLVSCGSDNTFRLWS</sequence>
<evidence type="ECO:0000256" key="2">
    <source>
        <dbReference type="ARBA" id="ARBA00022737"/>
    </source>
</evidence>
<dbReference type="PROSITE" id="PS50082">
    <property type="entry name" value="WD_REPEATS_2"/>
    <property type="match status" value="3"/>
</dbReference>
<keyword evidence="1 3" id="KW-0853">WD repeat</keyword>
<feature type="coiled-coil region" evidence="4">
    <location>
        <begin position="121"/>
        <end position="183"/>
    </location>
</feature>
<dbReference type="ExpressionAtlas" id="A0A2K3DUR3">
    <property type="expression patterns" value="baseline and differential"/>
</dbReference>
<feature type="repeat" description="WD" evidence="3">
    <location>
        <begin position="373"/>
        <end position="414"/>
    </location>
</feature>
<dbReference type="Gramene" id="PNW84277">
    <property type="protein sequence ID" value="PNW84277"/>
    <property type="gene ID" value="CHLRE_04g227900v5"/>
</dbReference>
<dbReference type="PRINTS" id="PR00320">
    <property type="entry name" value="GPROTEINBRPT"/>
</dbReference>
<dbReference type="STRING" id="3055.A0A2K3DUR3"/>
<dbReference type="PROSITE" id="PS50294">
    <property type="entry name" value="WD_REPEATS_REGION"/>
    <property type="match status" value="3"/>
</dbReference>
<dbReference type="InParanoid" id="A0A2K3DUR3"/>
<dbReference type="OrthoDB" id="538223at2759"/>
<feature type="repeat" description="WD" evidence="3">
    <location>
        <begin position="322"/>
        <end position="355"/>
    </location>
</feature>
<dbReference type="AlphaFoldDB" id="A0A2K3DUR3"/>
<dbReference type="PANTHER" id="PTHR14604">
    <property type="entry name" value="WD40 REPEAT PF20"/>
    <property type="match status" value="1"/>
</dbReference>
<reference evidence="6 7" key="1">
    <citation type="journal article" date="2007" name="Science">
        <title>The Chlamydomonas genome reveals the evolution of key animal and plant functions.</title>
        <authorList>
            <person name="Merchant S.S."/>
            <person name="Prochnik S.E."/>
            <person name="Vallon O."/>
            <person name="Harris E.H."/>
            <person name="Karpowicz S.J."/>
            <person name="Witman G.B."/>
            <person name="Terry A."/>
            <person name="Salamov A."/>
            <person name="Fritz-Laylin L.K."/>
            <person name="Marechal-Drouard L."/>
            <person name="Marshall W.F."/>
            <person name="Qu L.H."/>
            <person name="Nelson D.R."/>
            <person name="Sanderfoot A.A."/>
            <person name="Spalding M.H."/>
            <person name="Kapitonov V.V."/>
            <person name="Ren Q."/>
            <person name="Ferris P."/>
            <person name="Lindquist E."/>
            <person name="Shapiro H."/>
            <person name="Lucas S.M."/>
            <person name="Grimwood J."/>
            <person name="Schmutz J."/>
            <person name="Cardol P."/>
            <person name="Cerutti H."/>
            <person name="Chanfreau G."/>
            <person name="Chen C.L."/>
            <person name="Cognat V."/>
            <person name="Croft M.T."/>
            <person name="Dent R."/>
            <person name="Dutcher S."/>
            <person name="Fernandez E."/>
            <person name="Fukuzawa H."/>
            <person name="Gonzalez-Ballester D."/>
            <person name="Gonzalez-Halphen D."/>
            <person name="Hallmann A."/>
            <person name="Hanikenne M."/>
            <person name="Hippler M."/>
            <person name="Inwood W."/>
            <person name="Jabbari K."/>
            <person name="Kalanon M."/>
            <person name="Kuras R."/>
            <person name="Lefebvre P.A."/>
            <person name="Lemaire S.D."/>
            <person name="Lobanov A.V."/>
            <person name="Lohr M."/>
            <person name="Manuell A."/>
            <person name="Meier I."/>
            <person name="Mets L."/>
            <person name="Mittag M."/>
            <person name="Mittelmeier T."/>
            <person name="Moroney J.V."/>
            <person name="Moseley J."/>
            <person name="Napoli C."/>
            <person name="Nedelcu A.M."/>
            <person name="Niyogi K."/>
            <person name="Novoselov S.V."/>
            <person name="Paulsen I.T."/>
            <person name="Pazour G."/>
            <person name="Purton S."/>
            <person name="Ral J.P."/>
            <person name="Riano-Pachon D.M."/>
            <person name="Riekhof W."/>
            <person name="Rymarquis L."/>
            <person name="Schroda M."/>
            <person name="Stern D."/>
            <person name="Umen J."/>
            <person name="Willows R."/>
            <person name="Wilson N."/>
            <person name="Zimmer S.L."/>
            <person name="Allmer J."/>
            <person name="Balk J."/>
            <person name="Bisova K."/>
            <person name="Chen C.J."/>
            <person name="Elias M."/>
            <person name="Gendler K."/>
            <person name="Hauser C."/>
            <person name="Lamb M.R."/>
            <person name="Ledford H."/>
            <person name="Long J.C."/>
            <person name="Minagawa J."/>
            <person name="Page M.D."/>
            <person name="Pan J."/>
            <person name="Pootakham W."/>
            <person name="Roje S."/>
            <person name="Rose A."/>
            <person name="Stahlberg E."/>
            <person name="Terauchi A.M."/>
            <person name="Yang P."/>
            <person name="Ball S."/>
            <person name="Bowler C."/>
            <person name="Dieckmann C.L."/>
            <person name="Gladyshev V.N."/>
            <person name="Green P."/>
            <person name="Jorgensen R."/>
            <person name="Mayfield S."/>
            <person name="Mueller-Roeber B."/>
            <person name="Rajamani S."/>
            <person name="Sayre R.T."/>
            <person name="Brokstein P."/>
            <person name="Dubchak I."/>
            <person name="Goodstein D."/>
            <person name="Hornick L."/>
            <person name="Huang Y.W."/>
            <person name="Jhaveri J."/>
            <person name="Luo Y."/>
            <person name="Martinez D."/>
            <person name="Ngau W.C."/>
            <person name="Otillar B."/>
            <person name="Poliakov A."/>
            <person name="Porter A."/>
            <person name="Szajkowski L."/>
            <person name="Werner G."/>
            <person name="Zhou K."/>
            <person name="Grigoriev I.V."/>
            <person name="Rokhsar D.S."/>
            <person name="Grossman A.R."/>
        </authorList>
    </citation>
    <scope>NUCLEOTIDE SEQUENCE [LARGE SCALE GENOMIC DNA]</scope>
    <source>
        <strain evidence="7">CC-503</strain>
    </source>
</reference>
<dbReference type="EMBL" id="CM008965">
    <property type="protein sequence ID" value="PNW84277.1"/>
    <property type="molecule type" value="Genomic_DNA"/>
</dbReference>
<evidence type="ECO:0000256" key="4">
    <source>
        <dbReference type="SAM" id="Coils"/>
    </source>
</evidence>
<dbReference type="PANTHER" id="PTHR14604:SF3">
    <property type="entry name" value="SPERM-ASSOCIATED ANTIGEN 16 PROTEIN"/>
    <property type="match status" value="1"/>
</dbReference>
<dbReference type="InterPro" id="IPR020472">
    <property type="entry name" value="WD40_PAC1"/>
</dbReference>
<accession>A0A2K3DUR3</accession>
<keyword evidence="7" id="KW-1185">Reference proteome</keyword>
<evidence type="ECO:0000313" key="6">
    <source>
        <dbReference type="EMBL" id="PNW84277.1"/>
    </source>
</evidence>
<keyword evidence="2" id="KW-0677">Repeat</keyword>
<dbReference type="Gene3D" id="2.130.10.10">
    <property type="entry name" value="YVTN repeat-like/Quinoprotein amine dehydrogenase"/>
    <property type="match status" value="1"/>
</dbReference>
<keyword evidence="4" id="KW-0175">Coiled coil</keyword>
<dbReference type="KEGG" id="cre:CHLRE_04g227900v5"/>
<name>A0A2K3DUR3_CHLRE</name>
<gene>
    <name evidence="6" type="ORF">CHLRE_04g227900v5</name>
</gene>
<protein>
    <submittedName>
        <fullName evidence="6">Uncharacterized protein</fullName>
    </submittedName>
</protein>
<dbReference type="InterPro" id="IPR019775">
    <property type="entry name" value="WD40_repeat_CS"/>
</dbReference>
<dbReference type="Proteomes" id="UP000006906">
    <property type="component" value="Chromosome 4"/>
</dbReference>
<dbReference type="PROSITE" id="PS00678">
    <property type="entry name" value="WD_REPEATS_1"/>
    <property type="match status" value="1"/>
</dbReference>
<evidence type="ECO:0000256" key="5">
    <source>
        <dbReference type="SAM" id="MobiDB-lite"/>
    </source>
</evidence>
<organism evidence="6 7">
    <name type="scientific">Chlamydomonas reinhardtii</name>
    <name type="common">Chlamydomonas smithii</name>
    <dbReference type="NCBI Taxonomy" id="3055"/>
    <lineage>
        <taxon>Eukaryota</taxon>
        <taxon>Viridiplantae</taxon>
        <taxon>Chlorophyta</taxon>
        <taxon>core chlorophytes</taxon>
        <taxon>Chlorophyceae</taxon>
        <taxon>CS clade</taxon>
        <taxon>Chlamydomonadales</taxon>
        <taxon>Chlamydomonadaceae</taxon>
        <taxon>Chlamydomonas</taxon>
    </lineage>
</organism>
<evidence type="ECO:0000256" key="3">
    <source>
        <dbReference type="PROSITE-ProRule" id="PRU00221"/>
    </source>
</evidence>